<dbReference type="FunFam" id="3.30.565.10:FF:000028">
    <property type="entry name" value="PAS sensor protein"/>
    <property type="match status" value="1"/>
</dbReference>
<dbReference type="InterPro" id="IPR036457">
    <property type="entry name" value="PPM-type-like_dom_sf"/>
</dbReference>
<dbReference type="InterPro" id="IPR003594">
    <property type="entry name" value="HATPase_dom"/>
</dbReference>
<evidence type="ECO:0000256" key="1">
    <source>
        <dbReference type="ARBA" id="ARBA00022801"/>
    </source>
</evidence>
<dbReference type="Pfam" id="PF07228">
    <property type="entry name" value="SpoIIE"/>
    <property type="match status" value="1"/>
</dbReference>
<evidence type="ECO:0000259" key="2">
    <source>
        <dbReference type="PROSITE" id="PS50112"/>
    </source>
</evidence>
<dbReference type="Gene3D" id="3.30.450.40">
    <property type="match status" value="1"/>
</dbReference>
<dbReference type="SUPFAM" id="SSF55874">
    <property type="entry name" value="ATPase domain of HSP90 chaperone/DNA topoisomerase II/histidine kinase"/>
    <property type="match status" value="1"/>
</dbReference>
<proteinExistence type="predicted"/>
<dbReference type="InterPro" id="IPR052016">
    <property type="entry name" value="Bact_Sigma-Reg"/>
</dbReference>
<dbReference type="FunFam" id="3.60.40.10:FF:000031">
    <property type="entry name" value="PAS sensor protein"/>
    <property type="match status" value="1"/>
</dbReference>
<organism evidence="3 4">
    <name type="scientific">Streptomyces laurentii</name>
    <dbReference type="NCBI Taxonomy" id="39478"/>
    <lineage>
        <taxon>Bacteria</taxon>
        <taxon>Bacillati</taxon>
        <taxon>Actinomycetota</taxon>
        <taxon>Actinomycetes</taxon>
        <taxon>Kitasatosporales</taxon>
        <taxon>Streptomycetaceae</taxon>
        <taxon>Streptomyces</taxon>
    </lineage>
</organism>
<evidence type="ECO:0000313" key="3">
    <source>
        <dbReference type="EMBL" id="BAU88248.1"/>
    </source>
</evidence>
<dbReference type="Gene3D" id="3.30.565.10">
    <property type="entry name" value="Histidine kinase-like ATPase, C-terminal domain"/>
    <property type="match status" value="1"/>
</dbReference>
<accession>A0A169PNX0</accession>
<dbReference type="CDD" id="cd16936">
    <property type="entry name" value="HATPase_RsbW-like"/>
    <property type="match status" value="1"/>
</dbReference>
<dbReference type="PANTHER" id="PTHR43156:SF2">
    <property type="entry name" value="STAGE II SPORULATION PROTEIN E"/>
    <property type="match status" value="1"/>
</dbReference>
<dbReference type="FunFam" id="3.30.450.40:FF:000035">
    <property type="entry name" value="PAS sensor protein"/>
    <property type="match status" value="1"/>
</dbReference>
<keyword evidence="1" id="KW-0378">Hydrolase</keyword>
<dbReference type="SMART" id="SM00065">
    <property type="entry name" value="GAF"/>
    <property type="match status" value="1"/>
</dbReference>
<dbReference type="InterPro" id="IPR013656">
    <property type="entry name" value="PAS_4"/>
</dbReference>
<dbReference type="Pfam" id="PF08448">
    <property type="entry name" value="PAS_4"/>
    <property type="match status" value="1"/>
</dbReference>
<dbReference type="GO" id="GO:0016791">
    <property type="term" value="F:phosphatase activity"/>
    <property type="evidence" value="ECO:0007669"/>
    <property type="project" value="TreeGrafter"/>
</dbReference>
<dbReference type="InterPro" id="IPR001932">
    <property type="entry name" value="PPM-type_phosphatase-like_dom"/>
</dbReference>
<dbReference type="NCBIfam" id="TIGR00229">
    <property type="entry name" value="sensory_box"/>
    <property type="match status" value="2"/>
</dbReference>
<dbReference type="AlphaFoldDB" id="A0A169PNX0"/>
<dbReference type="PROSITE" id="PS50112">
    <property type="entry name" value="PAS"/>
    <property type="match status" value="1"/>
</dbReference>
<sequence length="806" mass="87309">MTSDGTTPPESPAGPSGLPRVVTAAADREGTLTTWSAGARWLLGYRSEDVVGRPATDLLAEDAAAFRARLSGQQRWTGPVVLRRQDGSLVAGELLAHRRVSPIGTDWLLVWRPAHKELPSRADFPLSWCFEQAPSILGVFDLDQRYVWSNLGEERALALTGDQLYGLRLPEAVPHPDSERIEEAQRRVARTGRPEYLEAYVRVAGEEREHSWTAHLAPLHDPAGKLIGVGFAAQDTTEQWEARQRLTLLNEAGTRIGTSLDVSLTAQQLADLAVPRFADYTCVDLLTSIDGGSEPPTAPVTGPATVRRAAQRSILRGAPESAAVPGAALTLPADGPAADWLAAPGPVLYQRDDPGLVRWAEQDPDQGARLRDLGAHSVLAVPLRARGATLGSVLFVRHRRPDPFVHDDLLLAQELAARTAVCVDNARLYTHERTTAVTLQESLMPQRLAEQTAIEAAARYLPASAQAGIGGDWFDVIPLSGARVALVIGDVVGHGVHASATMGRLRTAVRTLADIDLPPDELLTHLDDLVLRLTAESGDSGTQGDIGATCLYAVYDPVTRRCVCARAGHLPPMLRRPDGRVHFLDLPEGPPLGLGGLPFEATEVELPEGTTLALYTDGLIERRDRDPGERLDMLRATLARPAESLQDACDTVMNAMLTDHHDDDIALLLARTRVLPADRVAVWDVPDEPSSVAQARKDASAQLAAWGLDDLVFITELVVSELVTNAIRYGEAPIRMRLIHDRALICEVQDSSSTAPHLKRARTYDEGGRGLLLVAQLTQRWGTRYNRNGKTIWAEQDLPGGDGLGV</sequence>
<gene>
    <name evidence="3" type="ORF">SLA_7382</name>
</gene>
<dbReference type="SUPFAM" id="SSF81606">
    <property type="entry name" value="PP2C-like"/>
    <property type="match status" value="1"/>
</dbReference>
<reference evidence="3 4" key="1">
    <citation type="journal article" date="2016" name="Genome Announc.">
        <title>Complete Genome Sequence of Thiostrepton-Producing Streptomyces laurentii ATCC 31255.</title>
        <authorList>
            <person name="Doi K."/>
            <person name="Fujino Y."/>
            <person name="Nagayoshi Y."/>
            <person name="Ohshima T."/>
            <person name="Ogata S."/>
        </authorList>
    </citation>
    <scope>NUCLEOTIDE SEQUENCE [LARGE SCALE GENOMIC DNA]</scope>
    <source>
        <strain evidence="3 4">ATCC 31255</strain>
    </source>
</reference>
<keyword evidence="4" id="KW-1185">Reference proteome</keyword>
<dbReference type="Pfam" id="PF01590">
    <property type="entry name" value="GAF"/>
    <property type="match status" value="1"/>
</dbReference>
<dbReference type="InterPro" id="IPR000014">
    <property type="entry name" value="PAS"/>
</dbReference>
<dbReference type="SMART" id="SM00331">
    <property type="entry name" value="PP2C_SIG"/>
    <property type="match status" value="1"/>
</dbReference>
<dbReference type="SUPFAM" id="SSF55781">
    <property type="entry name" value="GAF domain-like"/>
    <property type="match status" value="1"/>
</dbReference>
<dbReference type="Pfam" id="PF13581">
    <property type="entry name" value="HATPase_c_2"/>
    <property type="match status" value="1"/>
</dbReference>
<feature type="domain" description="PAS" evidence="2">
    <location>
        <begin position="25"/>
        <end position="62"/>
    </location>
</feature>
<dbReference type="InterPro" id="IPR003018">
    <property type="entry name" value="GAF"/>
</dbReference>
<dbReference type="InterPro" id="IPR035965">
    <property type="entry name" value="PAS-like_dom_sf"/>
</dbReference>
<dbReference type="Pfam" id="PF13426">
    <property type="entry name" value="PAS_9"/>
    <property type="match status" value="1"/>
</dbReference>
<dbReference type="CDD" id="cd00130">
    <property type="entry name" value="PAS"/>
    <property type="match status" value="2"/>
</dbReference>
<dbReference type="Gene3D" id="3.30.450.20">
    <property type="entry name" value="PAS domain"/>
    <property type="match status" value="2"/>
</dbReference>
<dbReference type="SUPFAM" id="SSF55785">
    <property type="entry name" value="PYP-like sensor domain (PAS domain)"/>
    <property type="match status" value="2"/>
</dbReference>
<dbReference type="RefSeq" id="WP_359873356.1">
    <property type="nucleotide sequence ID" value="NZ_JBEYHT010000005.1"/>
</dbReference>
<dbReference type="InterPro" id="IPR036890">
    <property type="entry name" value="HATPase_C_sf"/>
</dbReference>
<protein>
    <submittedName>
        <fullName evidence="3">Magnesium or manganese-dependent protein phosphatase</fullName>
    </submittedName>
</protein>
<dbReference type="Proteomes" id="UP000217676">
    <property type="component" value="Chromosome"/>
</dbReference>
<dbReference type="InterPro" id="IPR029016">
    <property type="entry name" value="GAF-like_dom_sf"/>
</dbReference>
<name>A0A169PNX0_STRLU</name>
<dbReference type="KEGG" id="slau:SLA_7382"/>
<dbReference type="PANTHER" id="PTHR43156">
    <property type="entry name" value="STAGE II SPORULATION PROTEIN E-RELATED"/>
    <property type="match status" value="1"/>
</dbReference>
<evidence type="ECO:0000313" key="4">
    <source>
        <dbReference type="Proteomes" id="UP000217676"/>
    </source>
</evidence>
<dbReference type="Gene3D" id="3.60.40.10">
    <property type="entry name" value="PPM-type phosphatase domain"/>
    <property type="match status" value="1"/>
</dbReference>
<dbReference type="EMBL" id="AP017424">
    <property type="protein sequence ID" value="BAU88248.1"/>
    <property type="molecule type" value="Genomic_DNA"/>
</dbReference>